<protein>
    <recommendedName>
        <fullName evidence="3">Lipoprotein</fullName>
    </recommendedName>
</protein>
<accession>D6GPW6</accession>
<sequence>MKKYKTILCIAIILVIGVMFSACKKQDSVDLTVEHFLTTFYTVSEDNPYEVYRQTQEKVTNIEDAQLMIDALLAFHSRVQEDMTEKGFEKLLANRLLLQLNKVIYEKNQTLQVKSVKITNKEETTMVKDGMNQTFEVEVDVLDDSGTVIQTSVQKGSLITVKDGDKTKIESYHFDNLQELVQK</sequence>
<evidence type="ECO:0000313" key="2">
    <source>
        <dbReference type="Proteomes" id="UP000007468"/>
    </source>
</evidence>
<keyword evidence="2" id="KW-1185">Reference proteome</keyword>
<evidence type="ECO:0008006" key="3">
    <source>
        <dbReference type="Google" id="ProtNLM"/>
    </source>
</evidence>
<dbReference type="Proteomes" id="UP000007468">
    <property type="component" value="Chromosome"/>
</dbReference>
<gene>
    <name evidence="1" type="ordered locus">HMPREF0389_00739</name>
</gene>
<dbReference type="OrthoDB" id="1524959at2"/>
<dbReference type="KEGG" id="faa:HMPREF0389_00739"/>
<dbReference type="RefSeq" id="WP_014262737.1">
    <property type="nucleotide sequence ID" value="NC_016630.1"/>
</dbReference>
<organism evidence="1 2">
    <name type="scientific">Filifactor alocis (strain ATCC 35896 / CCUG 47790 / D40 B5)</name>
    <name type="common">Fusobacterium alocis</name>
    <dbReference type="NCBI Taxonomy" id="546269"/>
    <lineage>
        <taxon>Bacteria</taxon>
        <taxon>Bacillati</taxon>
        <taxon>Bacillota</taxon>
        <taxon>Clostridia</taxon>
        <taxon>Peptostreptococcales</taxon>
        <taxon>Filifactoraceae</taxon>
        <taxon>Filifactor</taxon>
    </lineage>
</organism>
<name>D6GPW6_FILAD</name>
<dbReference type="AlphaFoldDB" id="D6GPW6"/>
<evidence type="ECO:0000313" key="1">
    <source>
        <dbReference type="EMBL" id="EFE28819.1"/>
    </source>
</evidence>
<reference evidence="2" key="1">
    <citation type="submission" date="2010-12" db="EMBL/GenBank/DDBJ databases">
        <title>The genome sequence of Filifactor alocis strain ATCC 35896.</title>
        <authorList>
            <consortium name="The Broad Institute Genome Sequencing Platform"/>
            <person name="Ward D."/>
            <person name="Earl A."/>
            <person name="Feldgarden M."/>
            <person name="Young S.K."/>
            <person name="Gargeya S."/>
            <person name="Zeng Q."/>
            <person name="Alvarado L."/>
            <person name="Berlin A."/>
            <person name="Bochicchio J."/>
            <person name="Chapman S.B."/>
            <person name="Chen Z."/>
            <person name="Freedman E."/>
            <person name="Gellesch M."/>
            <person name="Goldberg J."/>
            <person name="Griggs A."/>
            <person name="Gujja S."/>
            <person name="Heilman E."/>
            <person name="Heiman D."/>
            <person name="Howarth C."/>
            <person name="Mehta T."/>
            <person name="Neiman D."/>
            <person name="Pearson M."/>
            <person name="Roberts A."/>
            <person name="Saif S."/>
            <person name="Shea T."/>
            <person name="Shenoy N."/>
            <person name="Sisk P."/>
            <person name="Stolte C."/>
            <person name="Sykes S."/>
            <person name="White J."/>
            <person name="Yandava C."/>
            <person name="Izard J."/>
            <person name="Blanton J.M."/>
            <person name="Baranova O.V."/>
            <person name="Tanner A.C."/>
            <person name="Dewhirst F.E."/>
            <person name="Haas B."/>
            <person name="Nusbaum C."/>
            <person name="Birren B."/>
        </authorList>
    </citation>
    <scope>NUCLEOTIDE SEQUENCE [LARGE SCALE GENOMIC DNA]</scope>
    <source>
        <strain evidence="2">ATCC 35896 / D40 B5</strain>
    </source>
</reference>
<dbReference type="PROSITE" id="PS51257">
    <property type="entry name" value="PROKAR_LIPOPROTEIN"/>
    <property type="match status" value="1"/>
</dbReference>
<proteinExistence type="predicted"/>
<dbReference type="EMBL" id="CP002390">
    <property type="protein sequence ID" value="EFE28819.1"/>
    <property type="molecule type" value="Genomic_DNA"/>
</dbReference>